<dbReference type="Gene3D" id="1.20.1270.90">
    <property type="entry name" value="AF1782-like"/>
    <property type="match status" value="1"/>
</dbReference>
<dbReference type="Gene3D" id="2.60.40.680">
    <property type="match status" value="1"/>
</dbReference>
<dbReference type="Gene3D" id="2.60.40.10">
    <property type="entry name" value="Immunoglobulins"/>
    <property type="match status" value="1"/>
</dbReference>
<evidence type="ECO:0000259" key="3">
    <source>
        <dbReference type="Pfam" id="PF21348"/>
    </source>
</evidence>
<dbReference type="CDD" id="cd10318">
    <property type="entry name" value="RGL11"/>
    <property type="match status" value="1"/>
</dbReference>
<keyword evidence="5" id="KW-1185">Reference proteome</keyword>
<dbReference type="Proteomes" id="UP001260980">
    <property type="component" value="Unassembled WGS sequence"/>
</dbReference>
<evidence type="ECO:0000313" key="4">
    <source>
        <dbReference type="EMBL" id="MDU0199738.1"/>
    </source>
</evidence>
<dbReference type="Pfam" id="PF21348">
    <property type="entry name" value="RGL11_C"/>
    <property type="match status" value="2"/>
</dbReference>
<accession>A0ABU3R641</accession>
<evidence type="ECO:0000259" key="2">
    <source>
        <dbReference type="Pfam" id="PF18370"/>
    </source>
</evidence>
<dbReference type="InterPro" id="IPR041624">
    <property type="entry name" value="RGI_lyase"/>
</dbReference>
<comment type="caution">
    <text evidence="4">The sequence shown here is derived from an EMBL/GenBank/DDBJ whole genome shotgun (WGS) entry which is preliminary data.</text>
</comment>
<dbReference type="EMBL" id="JAWCUD010000001">
    <property type="protein sequence ID" value="MDU0199738.1"/>
    <property type="molecule type" value="Genomic_DNA"/>
</dbReference>
<dbReference type="Pfam" id="PF18370">
    <property type="entry name" value="RGI_lyase"/>
    <property type="match status" value="1"/>
</dbReference>
<reference evidence="4 5" key="1">
    <citation type="submission" date="2023-10" db="EMBL/GenBank/DDBJ databases">
        <title>Paenibacillus strain PFR10 Genome sequencing and assembly.</title>
        <authorList>
            <person name="Kim I."/>
        </authorList>
    </citation>
    <scope>NUCLEOTIDE SEQUENCE [LARGE SCALE GENOMIC DNA]</scope>
    <source>
        <strain evidence="4 5">PFR10</strain>
    </source>
</reference>
<dbReference type="InterPro" id="IPR013783">
    <property type="entry name" value="Ig-like_fold"/>
</dbReference>
<keyword evidence="1" id="KW-0732">Signal</keyword>
<dbReference type="SUPFAM" id="SSF69318">
    <property type="entry name" value="Integrin alpha N-terminal domain"/>
    <property type="match status" value="1"/>
</dbReference>
<dbReference type="CDD" id="cd14254">
    <property type="entry name" value="Dockerin_II"/>
    <property type="match status" value="1"/>
</dbReference>
<dbReference type="InterPro" id="IPR018247">
    <property type="entry name" value="EF_Hand_1_Ca_BS"/>
</dbReference>
<dbReference type="CDD" id="cd08547">
    <property type="entry name" value="Type_II_cohesin"/>
    <property type="match status" value="1"/>
</dbReference>
<evidence type="ECO:0000313" key="5">
    <source>
        <dbReference type="Proteomes" id="UP001260980"/>
    </source>
</evidence>
<dbReference type="PROSITE" id="PS00018">
    <property type="entry name" value="EF_HAND_1"/>
    <property type="match status" value="1"/>
</dbReference>
<feature type="signal peptide" evidence="1">
    <location>
        <begin position="1"/>
        <end position="30"/>
    </location>
</feature>
<feature type="domain" description="Rhamnogalacturonan I lyase beta-sheet" evidence="2">
    <location>
        <begin position="46"/>
        <end position="136"/>
    </location>
</feature>
<dbReference type="InterPro" id="IPR049366">
    <property type="entry name" value="RGL11_C"/>
</dbReference>
<protein>
    <submittedName>
        <fullName evidence="4">Cohesin domain-containing protein</fullName>
    </submittedName>
</protein>
<feature type="domain" description="Rhamnogalacturonan lyase family 11 C-terminal" evidence="3">
    <location>
        <begin position="141"/>
        <end position="262"/>
    </location>
</feature>
<dbReference type="InterPro" id="IPR008965">
    <property type="entry name" value="CBM2/CBM3_carb-bd_dom_sf"/>
</dbReference>
<gene>
    <name evidence="4" type="ORF">RQP52_01485</name>
</gene>
<dbReference type="InterPro" id="IPR034641">
    <property type="entry name" value="RGL11"/>
</dbReference>
<dbReference type="Gene3D" id="1.10.1330.10">
    <property type="entry name" value="Dockerin domain"/>
    <property type="match status" value="1"/>
</dbReference>
<dbReference type="InterPro" id="IPR028994">
    <property type="entry name" value="Integrin_alpha_N"/>
</dbReference>
<feature type="domain" description="Rhamnogalacturonan lyase family 11 C-terminal" evidence="3">
    <location>
        <begin position="356"/>
        <end position="752"/>
    </location>
</feature>
<dbReference type="SUPFAM" id="SSF63446">
    <property type="entry name" value="Type I dockerin domain"/>
    <property type="match status" value="1"/>
</dbReference>
<dbReference type="PANTHER" id="PTHR43118:SF1">
    <property type="entry name" value="RHAMNOGALACTURONAN LYASE (EUROFUNG)"/>
    <property type="match status" value="1"/>
</dbReference>
<dbReference type="PANTHER" id="PTHR43118">
    <property type="entry name" value="RHAMNOGALACTURONAN LYASE (EUROFUNG)"/>
    <property type="match status" value="1"/>
</dbReference>
<name>A0ABU3R641_9BACL</name>
<dbReference type="SUPFAM" id="SSF49384">
    <property type="entry name" value="Carbohydrate-binding domain"/>
    <property type="match status" value="1"/>
</dbReference>
<organism evidence="4 5">
    <name type="scientific">Paenibacillus violae</name>
    <dbReference type="NCBI Taxonomy" id="3077234"/>
    <lineage>
        <taxon>Bacteria</taxon>
        <taxon>Bacillati</taxon>
        <taxon>Bacillota</taxon>
        <taxon>Bacilli</taxon>
        <taxon>Bacillales</taxon>
        <taxon>Paenibacillaceae</taxon>
        <taxon>Paenibacillus</taxon>
    </lineage>
</organism>
<proteinExistence type="predicted"/>
<sequence length="1042" mass="112797">MANRKSSLAKKALTITAGCMVMFSSMVGTAAANEQSGNQGTTSGVQLEYLDRGLTAVVKGNGVFLSWRLLGNEVTGYSSTGLTGTNFNLYRDGVKIATIDDSTNYFDSSGTVSSKYYVAAVANGNEVDKSASVTPWGSGFYDLPLKKPADGVTPKGEAYTYKANDMSVGDVDGDGQYEYFVKWDPSNSKDVSQKGYTGNVYVDCYKFDGTLLYRIDLGVNIRAGAHYTQFMVYDFDGDGKSEMMFKTAPGTKVSKYDAQGNVTSTKYITMPGEDLAKGYANTDDYRLSAEGYYDHVVNMFMNWDKHPEVLNGSWPKTLEECFGIAKKYSYPLSEGDAKLLADYFIDVYAPSRSTNNKLREFEGFIVDGPEYLSVFEGATGKELETIHYKPGREDDGLMWGDYALARIEPANRVDRFLAGVSYLDGQNPYAIIARGYYTRSTIVSYRWNGKHLEEYWFVDSGWVKMTNPFNDTPHGREGSNPAYAKLTTQGAHSLTSADVDGDGKQEIVYGSSTIDHDGKLLYSSGDTIASGPNAGNYALLGHGDALHVTDINPDRPGLEIFMVHEGATSVPYGYSFRDAKTGETIYGAYTGKDTGRGMIGDVDASKRGIETWATALRMADGTTLGTSMPGTNMSIKWAGNMTTQIVNGAEGSTPTIDVWGGARALAATGTTTNNSTKGNPSLVADIFGDWREELLVRKTDSSAIRIYMSTDVTNHKIYTLMHDPQYRAEIARQNTAYNQPAYTSFYFASDTDWSKVPIPNLKPFATGASISGPDGVAPGQSFNITYGLEHVSSEVVAEDITIDVDTNKLDLNNTPPVSLDENTFKIVDYKQTPGKLRILGVHFGDKQARPNGPLFTIGLTAKSSVQSGVGTAAVSVLTVANGAGIEQQLQGSSYAVQIGSGDKTQLNALIAEAQGVINSAVEGGHVGEYPSGSKAILQAAIDKAILAANDPTISQELINQAIAELSAKLQTFRQSVVTKVVGDFTNDGKASIGDLALMVKAYGKTNQSPDWNDWKQFDLNNDKMIDIADLSALAQLIIYEDF</sequence>
<dbReference type="InterPro" id="IPR036439">
    <property type="entry name" value="Dockerin_dom_sf"/>
</dbReference>
<feature type="chain" id="PRO_5045646875" evidence="1">
    <location>
        <begin position="31"/>
        <end position="1042"/>
    </location>
</feature>
<evidence type="ECO:0000256" key="1">
    <source>
        <dbReference type="SAM" id="SignalP"/>
    </source>
</evidence>